<protein>
    <submittedName>
        <fullName evidence="2">Uncharacterized protein</fullName>
    </submittedName>
</protein>
<feature type="chain" id="PRO_5042250597" evidence="1">
    <location>
        <begin position="20"/>
        <end position="263"/>
    </location>
</feature>
<proteinExistence type="predicted"/>
<organism evidence="2">
    <name type="scientific">Herbaspirillum huttiense subsp. nephrolepidis</name>
    <dbReference type="NCBI Taxonomy" id="3075126"/>
    <lineage>
        <taxon>Bacteria</taxon>
        <taxon>Pseudomonadati</taxon>
        <taxon>Pseudomonadota</taxon>
        <taxon>Betaproteobacteria</taxon>
        <taxon>Burkholderiales</taxon>
        <taxon>Oxalobacteraceae</taxon>
        <taxon>Herbaspirillum</taxon>
    </lineage>
</organism>
<comment type="caution">
    <text evidence="2">The sequence shown here is derived from an EMBL/GenBank/DDBJ whole genome shotgun (WGS) entry which is preliminary data.</text>
</comment>
<evidence type="ECO:0000256" key="1">
    <source>
        <dbReference type="SAM" id="SignalP"/>
    </source>
</evidence>
<accession>A0AAE4G7Q1</accession>
<keyword evidence="1" id="KW-0732">Signal</keyword>
<evidence type="ECO:0000313" key="2">
    <source>
        <dbReference type="EMBL" id="MDT0337373.1"/>
    </source>
</evidence>
<feature type="signal peptide" evidence="1">
    <location>
        <begin position="1"/>
        <end position="19"/>
    </location>
</feature>
<name>A0AAE4G7Q1_9BURK</name>
<dbReference type="AlphaFoldDB" id="A0AAE4G7Q1"/>
<sequence length="263" mass="27851">MKSIFLTLFASMFAGSVMAGPAALVPAISKEPINQSQLFTNDAKTTKLDGVGEGESRVVRAGDKLFSGNVVTYTTETTIEVTSPVTIVGDGTELTITPGERIKPAARFLDGQGNTFFLVPTDASKSNFMRKSRFVAISAEGNVIDHTFSPNSTERERWNLFSVREPLASISSGIIVVSNKERAGAAACTITAVYQGSGDGVINMKLLRVAPSGDVIGQRDRVLSADIKDVNLAGVNVHIDAVSKDAIQVKIGRGSRPTCSGQL</sequence>
<gene>
    <name evidence="2" type="ORF">RJN63_11085</name>
</gene>
<reference evidence="2" key="1">
    <citation type="submission" date="2023-02" db="EMBL/GenBank/DDBJ databases">
        <title>Description of Herbaspirillum huttiense subsp. nephrolepsisexaltata and Herbaspirillum huttiense subsp. lycopersicon.</title>
        <authorList>
            <person name="Poudel M."/>
            <person name="Sharma A."/>
            <person name="Goss E."/>
            <person name="Tapia J.H."/>
            <person name="Harmon C.M."/>
            <person name="Jones J.B."/>
        </authorList>
    </citation>
    <scope>NUCLEOTIDE SEQUENCE</scope>
    <source>
        <strain evidence="2">NC40101</strain>
    </source>
</reference>
<dbReference type="RefSeq" id="WP_284076842.1">
    <property type="nucleotide sequence ID" value="NZ_JAVLSM010000007.1"/>
</dbReference>
<dbReference type="EMBL" id="JAVRAA010000005">
    <property type="protein sequence ID" value="MDT0337373.1"/>
    <property type="molecule type" value="Genomic_DNA"/>
</dbReference>